<keyword evidence="2" id="KW-0732">Signal</keyword>
<feature type="signal peptide" evidence="2">
    <location>
        <begin position="1"/>
        <end position="21"/>
    </location>
</feature>
<keyword evidence="1" id="KW-1133">Transmembrane helix</keyword>
<comment type="caution">
    <text evidence="3">The sequence shown here is derived from an EMBL/GenBank/DDBJ whole genome shotgun (WGS) entry which is preliminary data.</text>
</comment>
<dbReference type="EMBL" id="NAJL01000013">
    <property type="protein sequence ID" value="TKA29857.1"/>
    <property type="molecule type" value="Genomic_DNA"/>
</dbReference>
<keyword evidence="1" id="KW-0812">Transmembrane</keyword>
<evidence type="ECO:0000313" key="3">
    <source>
        <dbReference type="EMBL" id="TKA29857.1"/>
    </source>
</evidence>
<dbReference type="Proteomes" id="UP000308549">
    <property type="component" value="Unassembled WGS sequence"/>
</dbReference>
<evidence type="ECO:0000256" key="2">
    <source>
        <dbReference type="SAM" id="SignalP"/>
    </source>
</evidence>
<sequence length="182" mass="20111">MATHILVQLLGLPWLTSWVTGSTWTFGQMLAVTIWAPIIIEFLYSAIFGVEKAQEHRLIAPFKVVKQPSIALSDETTQNPAQQNASYRGLDSRSDMELPLVQTPDGVAIHSSSQIDDRSLSSFPWVQEKSQQDSDIVVWLSQDADAVYVCRGNLLKGKGRLACLPGSDEAIDLLRRNASQTV</sequence>
<evidence type="ECO:0000313" key="4">
    <source>
        <dbReference type="Proteomes" id="UP000308549"/>
    </source>
</evidence>
<keyword evidence="1" id="KW-0472">Membrane</keyword>
<reference evidence="3 4" key="1">
    <citation type="submission" date="2017-03" db="EMBL/GenBank/DDBJ databases">
        <title>Genomes of endolithic fungi from Antarctica.</title>
        <authorList>
            <person name="Coleine C."/>
            <person name="Masonjones S."/>
            <person name="Stajich J.E."/>
        </authorList>
    </citation>
    <scope>NUCLEOTIDE SEQUENCE [LARGE SCALE GENOMIC DNA]</scope>
    <source>
        <strain evidence="3 4">CCFEE 6315</strain>
    </source>
</reference>
<dbReference type="AlphaFoldDB" id="A0A4U0U4R0"/>
<keyword evidence="4" id="KW-1185">Reference proteome</keyword>
<organism evidence="3 4">
    <name type="scientific">Salinomyces thailandicus</name>
    <dbReference type="NCBI Taxonomy" id="706561"/>
    <lineage>
        <taxon>Eukaryota</taxon>
        <taxon>Fungi</taxon>
        <taxon>Dikarya</taxon>
        <taxon>Ascomycota</taxon>
        <taxon>Pezizomycotina</taxon>
        <taxon>Dothideomycetes</taxon>
        <taxon>Dothideomycetidae</taxon>
        <taxon>Mycosphaerellales</taxon>
        <taxon>Teratosphaeriaceae</taxon>
        <taxon>Salinomyces</taxon>
    </lineage>
</organism>
<accession>A0A4U0U4R0</accession>
<gene>
    <name evidence="3" type="ORF">B0A50_03221</name>
</gene>
<evidence type="ECO:0000256" key="1">
    <source>
        <dbReference type="SAM" id="Phobius"/>
    </source>
</evidence>
<name>A0A4U0U4R0_9PEZI</name>
<dbReference type="OrthoDB" id="4582561at2759"/>
<proteinExistence type="predicted"/>
<feature type="chain" id="PRO_5021016249" evidence="2">
    <location>
        <begin position="22"/>
        <end position="182"/>
    </location>
</feature>
<protein>
    <submittedName>
        <fullName evidence="3">Uncharacterized protein</fullName>
    </submittedName>
</protein>
<feature type="transmembrane region" description="Helical" evidence="1">
    <location>
        <begin position="31"/>
        <end position="50"/>
    </location>
</feature>